<dbReference type="AlphaFoldDB" id="C1G8M1"/>
<gene>
    <name evidence="2" type="ORF">PADG_03607</name>
</gene>
<evidence type="ECO:0000256" key="1">
    <source>
        <dbReference type="SAM" id="MobiDB-lite"/>
    </source>
</evidence>
<sequence length="70" mass="7569">MAPHLAPHSQATPHRKTEPAPITSSPSPDSDTPTHHNICRVSSIEQPIPLAFDPGFLLAFVCQTLEGDEE</sequence>
<evidence type="ECO:0000313" key="3">
    <source>
        <dbReference type="Proteomes" id="UP000001628"/>
    </source>
</evidence>
<dbReference type="RefSeq" id="XP_010759111.1">
    <property type="nucleotide sequence ID" value="XM_010760809.1"/>
</dbReference>
<dbReference type="HOGENOM" id="CLU_2758489_0_0_1"/>
<dbReference type="GeneID" id="22582886"/>
<keyword evidence="3" id="KW-1185">Reference proteome</keyword>
<dbReference type="InParanoid" id="C1G8M1"/>
<dbReference type="Proteomes" id="UP000001628">
    <property type="component" value="Unassembled WGS sequence"/>
</dbReference>
<proteinExistence type="predicted"/>
<feature type="region of interest" description="Disordered" evidence="1">
    <location>
        <begin position="1"/>
        <end position="39"/>
    </location>
</feature>
<dbReference type="EMBL" id="KN275960">
    <property type="protein sequence ID" value="EEH47523.2"/>
    <property type="molecule type" value="Genomic_DNA"/>
</dbReference>
<protein>
    <submittedName>
        <fullName evidence="2">Uncharacterized protein</fullName>
    </submittedName>
</protein>
<dbReference type="VEuPathDB" id="FungiDB:PADG_03607"/>
<reference evidence="2 3" key="1">
    <citation type="journal article" date="2011" name="PLoS Genet.">
        <title>Comparative genomic analysis of human fungal pathogens causing paracoccidioidomycosis.</title>
        <authorList>
            <person name="Desjardins C.A."/>
            <person name="Champion M.D."/>
            <person name="Holder J.W."/>
            <person name="Muszewska A."/>
            <person name="Goldberg J."/>
            <person name="Bailao A.M."/>
            <person name="Brigido M.M."/>
            <person name="Ferreira M.E."/>
            <person name="Garcia A.M."/>
            <person name="Grynberg M."/>
            <person name="Gujja S."/>
            <person name="Heiman D.I."/>
            <person name="Henn M.R."/>
            <person name="Kodira C.D."/>
            <person name="Leon-Narvaez H."/>
            <person name="Longo L.V."/>
            <person name="Ma L.J."/>
            <person name="Malavazi I."/>
            <person name="Matsuo A.L."/>
            <person name="Morais F.V."/>
            <person name="Pereira M."/>
            <person name="Rodriguez-Brito S."/>
            <person name="Sakthikumar S."/>
            <person name="Salem-Izacc S.M."/>
            <person name="Sykes S.M."/>
            <person name="Teixeira M.M."/>
            <person name="Vallejo M.C."/>
            <person name="Walter M.E."/>
            <person name="Yandava C."/>
            <person name="Young S."/>
            <person name="Zeng Q."/>
            <person name="Zucker J."/>
            <person name="Felipe M.S."/>
            <person name="Goldman G.H."/>
            <person name="Haas B.J."/>
            <person name="McEwen J.G."/>
            <person name="Nino-Vega G."/>
            <person name="Puccia R."/>
            <person name="San-Blas G."/>
            <person name="Soares C.M."/>
            <person name="Birren B.W."/>
            <person name="Cuomo C.A."/>
        </authorList>
    </citation>
    <scope>NUCLEOTIDE SEQUENCE [LARGE SCALE GENOMIC DNA]</scope>
    <source>
        <strain evidence="2 3">Pb18</strain>
    </source>
</reference>
<accession>C1G8M1</accession>
<evidence type="ECO:0000313" key="2">
    <source>
        <dbReference type="EMBL" id="EEH47523.2"/>
    </source>
</evidence>
<organism evidence="2 3">
    <name type="scientific">Paracoccidioides brasiliensis (strain Pb18)</name>
    <dbReference type="NCBI Taxonomy" id="502780"/>
    <lineage>
        <taxon>Eukaryota</taxon>
        <taxon>Fungi</taxon>
        <taxon>Dikarya</taxon>
        <taxon>Ascomycota</taxon>
        <taxon>Pezizomycotina</taxon>
        <taxon>Eurotiomycetes</taxon>
        <taxon>Eurotiomycetidae</taxon>
        <taxon>Onygenales</taxon>
        <taxon>Ajellomycetaceae</taxon>
        <taxon>Paracoccidioides</taxon>
    </lineage>
</organism>
<name>C1G8M1_PARBD</name>
<dbReference type="KEGG" id="pbn:PADG_03607"/>